<dbReference type="InterPro" id="IPR000914">
    <property type="entry name" value="SBP_5_dom"/>
</dbReference>
<dbReference type="PROSITE" id="PS51257">
    <property type="entry name" value="PROKAR_LIPOPROTEIN"/>
    <property type="match status" value="1"/>
</dbReference>
<dbReference type="GO" id="GO:0043190">
    <property type="term" value="C:ATP-binding cassette (ABC) transporter complex"/>
    <property type="evidence" value="ECO:0007669"/>
    <property type="project" value="InterPro"/>
</dbReference>
<reference evidence="9" key="1">
    <citation type="submission" date="2015-07" db="EMBL/GenBank/DDBJ databases">
        <title>Genome sequencing project for genomic taxonomy and phylogenomics of Bacillus-like bacteria.</title>
        <authorList>
            <person name="Liu B."/>
            <person name="Wang J."/>
            <person name="Zhu Y."/>
            <person name="Liu G."/>
            <person name="Chen Q."/>
            <person name="Chen Z."/>
            <person name="Lan J."/>
            <person name="Che J."/>
            <person name="Ge C."/>
            <person name="Shi H."/>
            <person name="Pan Z."/>
            <person name="Liu X."/>
        </authorList>
    </citation>
    <scope>NUCLEOTIDE SEQUENCE [LARGE SCALE GENOMIC DNA]</scope>
    <source>
        <strain evidence="9">DSM 9887</strain>
    </source>
</reference>
<evidence type="ECO:0000256" key="3">
    <source>
        <dbReference type="ARBA" id="ARBA00022729"/>
    </source>
</evidence>
<keyword evidence="10" id="KW-1185">Reference proteome</keyword>
<protein>
    <submittedName>
        <fullName evidence="7">Peptide ABC transporter substrate-binding protein</fullName>
    </submittedName>
</protein>
<dbReference type="PANTHER" id="PTHR30290">
    <property type="entry name" value="PERIPLASMIC BINDING COMPONENT OF ABC TRANSPORTER"/>
    <property type="match status" value="1"/>
</dbReference>
<dbReference type="PANTHER" id="PTHR30290:SF9">
    <property type="entry name" value="OLIGOPEPTIDE-BINDING PROTEIN APPA"/>
    <property type="match status" value="1"/>
</dbReference>
<dbReference type="Pfam" id="PF00496">
    <property type="entry name" value="SBP_bac_5"/>
    <property type="match status" value="1"/>
</dbReference>
<feature type="region of interest" description="Disordered" evidence="4">
    <location>
        <begin position="27"/>
        <end position="54"/>
    </location>
</feature>
<dbReference type="PIRSF" id="PIRSF002741">
    <property type="entry name" value="MppA"/>
    <property type="match status" value="1"/>
</dbReference>
<dbReference type="InterPro" id="IPR039424">
    <property type="entry name" value="SBP_5"/>
</dbReference>
<dbReference type="AlphaFoldDB" id="A0A0K9YSC8"/>
<evidence type="ECO:0000256" key="2">
    <source>
        <dbReference type="ARBA" id="ARBA00022448"/>
    </source>
</evidence>
<dbReference type="Gene3D" id="3.10.105.10">
    <property type="entry name" value="Dipeptide-binding Protein, Domain 3"/>
    <property type="match status" value="1"/>
</dbReference>
<evidence type="ECO:0000256" key="4">
    <source>
        <dbReference type="SAM" id="MobiDB-lite"/>
    </source>
</evidence>
<dbReference type="Gene3D" id="3.90.76.10">
    <property type="entry name" value="Dipeptide-binding Protein, Domain 1"/>
    <property type="match status" value="1"/>
</dbReference>
<feature type="compositionally biased region" description="Basic and acidic residues" evidence="4">
    <location>
        <begin position="44"/>
        <end position="54"/>
    </location>
</feature>
<gene>
    <name evidence="8" type="ORF">ADS79_22700</name>
    <name evidence="7" type="ORF">BRE01_09420</name>
</gene>
<comment type="caution">
    <text evidence="8">The sequence shown here is derived from an EMBL/GenBank/DDBJ whole genome shotgun (WGS) entry which is preliminary data.</text>
</comment>
<dbReference type="STRING" id="54915.ADS79_22700"/>
<comment type="similarity">
    <text evidence="1">Belongs to the bacterial solute-binding protein 5 family.</text>
</comment>
<accession>A0A0K9YSC8</accession>
<reference evidence="7 10" key="3">
    <citation type="submission" date="2019-06" db="EMBL/GenBank/DDBJ databases">
        <title>Whole genome shotgun sequence of Brevibacillus reuszeri NBRC 15719.</title>
        <authorList>
            <person name="Hosoyama A."/>
            <person name="Uohara A."/>
            <person name="Ohji S."/>
            <person name="Ichikawa N."/>
        </authorList>
    </citation>
    <scope>NUCLEOTIDE SEQUENCE [LARGE SCALE GENOMIC DNA]</scope>
    <source>
        <strain evidence="7 10">NBRC 15719</strain>
    </source>
</reference>
<evidence type="ECO:0000313" key="10">
    <source>
        <dbReference type="Proteomes" id="UP000319578"/>
    </source>
</evidence>
<dbReference type="GO" id="GO:1904680">
    <property type="term" value="F:peptide transmembrane transporter activity"/>
    <property type="evidence" value="ECO:0007669"/>
    <property type="project" value="TreeGrafter"/>
</dbReference>
<reference evidence="8" key="2">
    <citation type="submission" date="2015-07" db="EMBL/GenBank/DDBJ databases">
        <title>MeaNS - Measles Nucleotide Surveillance Program.</title>
        <authorList>
            <person name="Tran T."/>
            <person name="Druce J."/>
        </authorList>
    </citation>
    <scope>NUCLEOTIDE SEQUENCE</scope>
    <source>
        <strain evidence="8">DSM 9887</strain>
    </source>
</reference>
<dbReference type="GO" id="GO:0015833">
    <property type="term" value="P:peptide transport"/>
    <property type="evidence" value="ECO:0007669"/>
    <property type="project" value="TreeGrafter"/>
</dbReference>
<feature type="signal peptide" evidence="5">
    <location>
        <begin position="1"/>
        <end position="18"/>
    </location>
</feature>
<feature type="chain" id="PRO_5038619082" evidence="5">
    <location>
        <begin position="19"/>
        <end position="538"/>
    </location>
</feature>
<dbReference type="PATRIC" id="fig|54915.3.peg.3671"/>
<evidence type="ECO:0000256" key="1">
    <source>
        <dbReference type="ARBA" id="ARBA00005695"/>
    </source>
</evidence>
<dbReference type="Proteomes" id="UP000036834">
    <property type="component" value="Unassembled WGS sequence"/>
</dbReference>
<dbReference type="Gene3D" id="3.40.190.10">
    <property type="entry name" value="Periplasmic binding protein-like II"/>
    <property type="match status" value="1"/>
</dbReference>
<keyword evidence="3 5" id="KW-0732">Signal</keyword>
<evidence type="ECO:0000313" key="7">
    <source>
        <dbReference type="EMBL" id="GED67240.1"/>
    </source>
</evidence>
<dbReference type="GO" id="GO:0042597">
    <property type="term" value="C:periplasmic space"/>
    <property type="evidence" value="ECO:0007669"/>
    <property type="project" value="UniProtKB-ARBA"/>
</dbReference>
<evidence type="ECO:0000259" key="6">
    <source>
        <dbReference type="Pfam" id="PF00496"/>
    </source>
</evidence>
<evidence type="ECO:0000256" key="5">
    <source>
        <dbReference type="SAM" id="SignalP"/>
    </source>
</evidence>
<dbReference type="InterPro" id="IPR030678">
    <property type="entry name" value="Peptide/Ni-bd"/>
</dbReference>
<evidence type="ECO:0000313" key="8">
    <source>
        <dbReference type="EMBL" id="KNB71576.1"/>
    </source>
</evidence>
<dbReference type="SUPFAM" id="SSF53850">
    <property type="entry name" value="Periplasmic binding protein-like II"/>
    <property type="match status" value="1"/>
</dbReference>
<keyword evidence="2" id="KW-0813">Transport</keyword>
<feature type="domain" description="Solute-binding protein family 5" evidence="6">
    <location>
        <begin position="98"/>
        <end position="458"/>
    </location>
</feature>
<organism evidence="8 9">
    <name type="scientific">Brevibacillus reuszeri</name>
    <dbReference type="NCBI Taxonomy" id="54915"/>
    <lineage>
        <taxon>Bacteria</taxon>
        <taxon>Bacillati</taxon>
        <taxon>Bacillota</taxon>
        <taxon>Bacilli</taxon>
        <taxon>Bacillales</taxon>
        <taxon>Paenibacillaceae</taxon>
        <taxon>Brevibacillus</taxon>
    </lineage>
</organism>
<dbReference type="RefSeq" id="WP_049740616.1">
    <property type="nucleotide sequence ID" value="NZ_BJON01000003.1"/>
</dbReference>
<dbReference type="EMBL" id="LGIQ01000009">
    <property type="protein sequence ID" value="KNB71576.1"/>
    <property type="molecule type" value="Genomic_DNA"/>
</dbReference>
<evidence type="ECO:0000313" key="9">
    <source>
        <dbReference type="Proteomes" id="UP000036834"/>
    </source>
</evidence>
<proteinExistence type="inferred from homology"/>
<sequence>MKKKGLCALVSIAFLVTAAMTGCSYKAPENSSSQAGTPQTTTEGKGEQAAKSDELKVGLDVDAGTMDPRLSRDTTAARVTDLVFDGLIRLSDKMEALPSLAEKWENPDPTTWVFTLRKGVTFHDGTPFTAQDVKFTYDSLLDPNFKAPYAKLYAPIASVDVIDDSTVKFTLKQPYGPLLSYLDLGIVPKHLAEKDPQAFSFNPVGTGPYKMVKWDKNSKIAFEANEQYWGGPAKTKKLTYFIIPDNTTRVSALEAGDVDLVHSPLSPQDITKIKNNNNFTVIETEGLGFTYLNYNTTNPILSDVRVRQAFAHLVDKKLISESLYAGMDKPGETPLIPPSWAFDPSIKGFSYDPVEAKRLFDEAGWKDTNNDGFLDKDGQKLTVTLSTHTEDPNRIQTVEFLQNEFAKAGVDAKVSTTEWPTFSANMMSQKFDIALLGWLSLVDPDRAMYGQFQSQSENNYGKYNNPKVDELLDKGRASLDQAERAKIYQEIAKTVTEEVAYDVVLYQGYVAMHSNKLTGFKEHPKGSLYNLKDVEVNK</sequence>
<dbReference type="OrthoDB" id="9796817at2"/>
<feature type="compositionally biased region" description="Polar residues" evidence="4">
    <location>
        <begin position="29"/>
        <end position="43"/>
    </location>
</feature>
<name>A0A0K9YSC8_9BACL</name>
<dbReference type="EMBL" id="BJON01000003">
    <property type="protein sequence ID" value="GED67240.1"/>
    <property type="molecule type" value="Genomic_DNA"/>
</dbReference>
<dbReference type="Proteomes" id="UP000319578">
    <property type="component" value="Unassembled WGS sequence"/>
</dbReference>